<dbReference type="PRINTS" id="PR00661">
    <property type="entry name" value="ERMFAMILY"/>
</dbReference>
<dbReference type="CDD" id="cd14473">
    <property type="entry name" value="FERM_B-lobe"/>
    <property type="match status" value="1"/>
</dbReference>
<organism evidence="19 20">
    <name type="scientific">Pipra filicauda</name>
    <name type="common">Wire-tailed manakin</name>
    <dbReference type="NCBI Taxonomy" id="649802"/>
    <lineage>
        <taxon>Eukaryota</taxon>
        <taxon>Metazoa</taxon>
        <taxon>Chordata</taxon>
        <taxon>Craniata</taxon>
        <taxon>Vertebrata</taxon>
        <taxon>Euteleostomi</taxon>
        <taxon>Archelosauria</taxon>
        <taxon>Archosauria</taxon>
        <taxon>Dinosauria</taxon>
        <taxon>Saurischia</taxon>
        <taxon>Theropoda</taxon>
        <taxon>Coelurosauria</taxon>
        <taxon>Aves</taxon>
        <taxon>Neognathae</taxon>
        <taxon>Neoaves</taxon>
        <taxon>Telluraves</taxon>
        <taxon>Australaves</taxon>
        <taxon>Passeriformes</taxon>
        <taxon>Pipridae</taxon>
        <taxon>Pipra</taxon>
    </lineage>
</organism>
<dbReference type="PANTHER" id="PTHR23280">
    <property type="entry name" value="4.1 G PROTEIN"/>
    <property type="match status" value="1"/>
</dbReference>
<reference evidence="20" key="1">
    <citation type="submission" date="2025-08" db="UniProtKB">
        <authorList>
            <consortium name="RefSeq"/>
        </authorList>
    </citation>
    <scope>IDENTIFICATION</scope>
    <source>
        <tissue evidence="20">Muscle</tissue>
    </source>
</reference>
<comment type="subcellular location">
    <subcellularLocation>
        <location evidence="3">Cytoplasm</location>
        <location evidence="3">Cell cortex</location>
    </subcellularLocation>
    <subcellularLocation>
        <location evidence="2">Cytoplasm</location>
        <location evidence="2">Cytoskeleton</location>
    </subcellularLocation>
    <subcellularLocation>
        <location evidence="1">Nucleus</location>
    </subcellularLocation>
</comment>
<dbReference type="SUPFAM" id="SSF47031">
    <property type="entry name" value="Second domain of FERM"/>
    <property type="match status" value="1"/>
</dbReference>
<evidence type="ECO:0000256" key="8">
    <source>
        <dbReference type="ARBA" id="ARBA00022776"/>
    </source>
</evidence>
<dbReference type="CTD" id="2035"/>
<evidence type="ECO:0000256" key="3">
    <source>
        <dbReference type="ARBA" id="ARBA00004544"/>
    </source>
</evidence>
<dbReference type="PIRSF" id="PIRSF002304">
    <property type="entry name" value="Membrane_skeletal_4_1"/>
    <property type="match status" value="1"/>
</dbReference>
<dbReference type="InterPro" id="IPR000299">
    <property type="entry name" value="FERM_domain"/>
</dbReference>
<dbReference type="FunFam" id="3.10.20.90:FF:000002">
    <property type="entry name" value="Erythrocyte protein band 4.1-like 3"/>
    <property type="match status" value="1"/>
</dbReference>
<dbReference type="CDD" id="cd13184">
    <property type="entry name" value="FERM_C_4_1_family"/>
    <property type="match status" value="1"/>
</dbReference>
<keyword evidence="11" id="KW-0206">Cytoskeleton</keyword>
<dbReference type="InterPro" id="IPR018979">
    <property type="entry name" value="FERM_N"/>
</dbReference>
<dbReference type="Gene3D" id="1.20.80.10">
    <property type="match status" value="1"/>
</dbReference>
<dbReference type="PROSITE" id="PS00660">
    <property type="entry name" value="FERM_1"/>
    <property type="match status" value="1"/>
</dbReference>
<feature type="compositionally biased region" description="Basic and acidic residues" evidence="17">
    <location>
        <begin position="177"/>
        <end position="200"/>
    </location>
</feature>
<dbReference type="GO" id="GO:0005938">
    <property type="term" value="C:cell cortex"/>
    <property type="evidence" value="ECO:0007669"/>
    <property type="project" value="UniProtKB-SubCell"/>
</dbReference>
<evidence type="ECO:0000256" key="1">
    <source>
        <dbReference type="ARBA" id="ARBA00004123"/>
    </source>
</evidence>
<name>A0A7R5L6B7_9PASS</name>
<dbReference type="InterPro" id="IPR011993">
    <property type="entry name" value="PH-like_dom_sf"/>
</dbReference>
<dbReference type="SMART" id="SM00295">
    <property type="entry name" value="B41"/>
    <property type="match status" value="1"/>
</dbReference>
<evidence type="ECO:0000256" key="6">
    <source>
        <dbReference type="ARBA" id="ARBA00022553"/>
    </source>
</evidence>
<dbReference type="InterPro" id="IPR021187">
    <property type="entry name" value="EPB4.1_FERM_F1"/>
</dbReference>
<dbReference type="Gene3D" id="3.10.20.90">
    <property type="entry name" value="Phosphatidylinositol 3-kinase Catalytic Subunit, Chain A, domain 1"/>
    <property type="match status" value="1"/>
</dbReference>
<evidence type="ECO:0000256" key="15">
    <source>
        <dbReference type="ARBA" id="ARBA00030419"/>
    </source>
</evidence>
<feature type="region of interest" description="Disordered" evidence="17">
    <location>
        <begin position="1"/>
        <end position="201"/>
    </location>
</feature>
<dbReference type="GO" id="GO:0005886">
    <property type="term" value="C:plasma membrane"/>
    <property type="evidence" value="ECO:0007669"/>
    <property type="project" value="TreeGrafter"/>
</dbReference>
<dbReference type="Proteomes" id="UP000504627">
    <property type="component" value="Unplaced"/>
</dbReference>
<dbReference type="InterPro" id="IPR035963">
    <property type="entry name" value="FERM_2"/>
</dbReference>
<dbReference type="SMART" id="SM01196">
    <property type="entry name" value="FERM_C"/>
    <property type="match status" value="1"/>
</dbReference>
<dbReference type="PROSITE" id="PS50057">
    <property type="entry name" value="FERM_3"/>
    <property type="match status" value="1"/>
</dbReference>
<evidence type="ECO:0000256" key="5">
    <source>
        <dbReference type="ARBA" id="ARBA00022490"/>
    </source>
</evidence>
<dbReference type="InterPro" id="IPR018980">
    <property type="entry name" value="FERM_PH-like_C"/>
</dbReference>
<evidence type="ECO:0000256" key="13">
    <source>
        <dbReference type="ARBA" id="ARBA00023306"/>
    </source>
</evidence>
<dbReference type="RefSeq" id="XP_039245929.1">
    <property type="nucleotide sequence ID" value="XM_039389995.1"/>
</dbReference>
<keyword evidence="5" id="KW-0963">Cytoplasm</keyword>
<evidence type="ECO:0000313" key="20">
    <source>
        <dbReference type="RefSeq" id="XP_039245929.1"/>
    </source>
</evidence>
<feature type="domain" description="FERM" evidence="18">
    <location>
        <begin position="211"/>
        <end position="492"/>
    </location>
</feature>
<evidence type="ECO:0000256" key="9">
    <source>
        <dbReference type="ARBA" id="ARBA00022860"/>
    </source>
</evidence>
<dbReference type="InterPro" id="IPR019748">
    <property type="entry name" value="FERM_central"/>
</dbReference>
<dbReference type="CDD" id="cd17105">
    <property type="entry name" value="FERM_F1_EPB41"/>
    <property type="match status" value="1"/>
</dbReference>
<dbReference type="AlphaFoldDB" id="A0A7R5L6B7"/>
<feature type="compositionally biased region" description="Low complexity" evidence="17">
    <location>
        <begin position="1"/>
        <end position="17"/>
    </location>
</feature>
<dbReference type="Pfam" id="PF08736">
    <property type="entry name" value="FA"/>
    <property type="match status" value="1"/>
</dbReference>
<dbReference type="PANTHER" id="PTHR23280:SF12">
    <property type="entry name" value="PROTEIN 4.1"/>
    <property type="match status" value="1"/>
</dbReference>
<dbReference type="InterPro" id="IPR000798">
    <property type="entry name" value="Ez/rad/moesin-like"/>
</dbReference>
<proteinExistence type="predicted"/>
<gene>
    <name evidence="20" type="primary">EPB41</name>
</gene>
<dbReference type="GO" id="GO:0003779">
    <property type="term" value="F:actin binding"/>
    <property type="evidence" value="ECO:0007669"/>
    <property type="project" value="UniProtKB-KW"/>
</dbReference>
<dbReference type="GO" id="GO:0005634">
    <property type="term" value="C:nucleus"/>
    <property type="evidence" value="ECO:0007669"/>
    <property type="project" value="UniProtKB-SubCell"/>
</dbReference>
<accession>A0A7R5L6B7</accession>
<keyword evidence="10" id="KW-0009">Actin-binding</keyword>
<keyword evidence="6" id="KW-0597">Phosphoprotein</keyword>
<keyword evidence="9" id="KW-0112">Calmodulin-binding</keyword>
<dbReference type="Pfam" id="PF09380">
    <property type="entry name" value="FERM_C"/>
    <property type="match status" value="1"/>
</dbReference>
<dbReference type="Pfam" id="PF04382">
    <property type="entry name" value="SAB"/>
    <property type="match status" value="1"/>
</dbReference>
<feature type="compositionally biased region" description="Basic and acidic residues" evidence="17">
    <location>
        <begin position="154"/>
        <end position="169"/>
    </location>
</feature>
<dbReference type="GO" id="GO:0051301">
    <property type="term" value="P:cell division"/>
    <property type="evidence" value="ECO:0007669"/>
    <property type="project" value="UniProtKB-KW"/>
</dbReference>
<evidence type="ECO:0000256" key="7">
    <source>
        <dbReference type="ARBA" id="ARBA00022618"/>
    </source>
</evidence>
<evidence type="ECO:0000256" key="10">
    <source>
        <dbReference type="ARBA" id="ARBA00023203"/>
    </source>
</evidence>
<keyword evidence="4" id="KW-0813">Transport</keyword>
<dbReference type="GO" id="GO:0005198">
    <property type="term" value="F:structural molecule activity"/>
    <property type="evidence" value="ECO:0007669"/>
    <property type="project" value="InterPro"/>
</dbReference>
<keyword evidence="12" id="KW-0539">Nucleus</keyword>
<dbReference type="GO" id="GO:0031032">
    <property type="term" value="P:actomyosin structure organization"/>
    <property type="evidence" value="ECO:0007669"/>
    <property type="project" value="TreeGrafter"/>
</dbReference>
<dbReference type="FunFam" id="2.30.29.30:FF:000001">
    <property type="entry name" value="Erythrocyte membrane protein band 4.1"/>
    <property type="match status" value="1"/>
</dbReference>
<dbReference type="Gene3D" id="2.30.29.30">
    <property type="entry name" value="Pleckstrin-homology domain (PH domain)/Phosphotyrosine-binding domain (PTB)"/>
    <property type="match status" value="1"/>
</dbReference>
<dbReference type="InterPro" id="IPR014847">
    <property type="entry name" value="FA"/>
</dbReference>
<keyword evidence="19" id="KW-1185">Reference proteome</keyword>
<dbReference type="FunFam" id="1.20.80.10:FF:000001">
    <property type="entry name" value="Erythrocyte membrane protein band 4.1"/>
    <property type="match status" value="1"/>
</dbReference>
<dbReference type="Pfam" id="PF00373">
    <property type="entry name" value="FERM_M"/>
    <property type="match status" value="1"/>
</dbReference>
<dbReference type="PROSITE" id="PS00661">
    <property type="entry name" value="FERM_2"/>
    <property type="match status" value="1"/>
</dbReference>
<evidence type="ECO:0000256" key="16">
    <source>
        <dbReference type="ARBA" id="ARBA00032586"/>
    </source>
</evidence>
<dbReference type="GO" id="GO:0030866">
    <property type="term" value="P:cortical actin cytoskeleton organization"/>
    <property type="evidence" value="ECO:0007669"/>
    <property type="project" value="InterPro"/>
</dbReference>
<dbReference type="SUPFAM" id="SSF50729">
    <property type="entry name" value="PH domain-like"/>
    <property type="match status" value="1"/>
</dbReference>
<keyword evidence="13" id="KW-0131">Cell cycle</keyword>
<dbReference type="SUPFAM" id="SSF54236">
    <property type="entry name" value="Ubiquitin-like"/>
    <property type="match status" value="1"/>
</dbReference>
<evidence type="ECO:0000256" key="12">
    <source>
        <dbReference type="ARBA" id="ARBA00023242"/>
    </source>
</evidence>
<dbReference type="InterPro" id="IPR019747">
    <property type="entry name" value="FERM_CS"/>
</dbReference>
<evidence type="ECO:0000256" key="2">
    <source>
        <dbReference type="ARBA" id="ARBA00004245"/>
    </source>
</evidence>
<feature type="region of interest" description="Disordered" evidence="17">
    <location>
        <begin position="518"/>
        <end position="617"/>
    </location>
</feature>
<keyword evidence="7" id="KW-0132">Cell division</keyword>
<dbReference type="Pfam" id="PF09379">
    <property type="entry name" value="FERM_N"/>
    <property type="match status" value="1"/>
</dbReference>
<feature type="compositionally biased region" description="Basic and acidic residues" evidence="17">
    <location>
        <begin position="58"/>
        <end position="72"/>
    </location>
</feature>
<evidence type="ECO:0000256" key="11">
    <source>
        <dbReference type="ARBA" id="ARBA00023212"/>
    </source>
</evidence>
<evidence type="ECO:0000259" key="18">
    <source>
        <dbReference type="PROSITE" id="PS50057"/>
    </source>
</evidence>
<protein>
    <recommendedName>
        <fullName evidence="14">Protein 4.1</fullName>
    </recommendedName>
    <alternativeName>
        <fullName evidence="15">Band 4.1</fullName>
    </alternativeName>
    <alternativeName>
        <fullName evidence="16">Erythrocyte membrane protein band 4.1</fullName>
    </alternativeName>
</protein>
<keyword evidence="8" id="KW-0498">Mitosis</keyword>
<dbReference type="InterPro" id="IPR014352">
    <property type="entry name" value="FERM/acyl-CoA-bd_prot_sf"/>
</dbReference>
<evidence type="ECO:0000256" key="17">
    <source>
        <dbReference type="SAM" id="MobiDB-lite"/>
    </source>
</evidence>
<dbReference type="Pfam" id="PF05902">
    <property type="entry name" value="4_1_CTD"/>
    <property type="match status" value="1"/>
</dbReference>
<evidence type="ECO:0000256" key="14">
    <source>
        <dbReference type="ARBA" id="ARBA00023658"/>
    </source>
</evidence>
<dbReference type="GeneID" id="113984567"/>
<evidence type="ECO:0000256" key="4">
    <source>
        <dbReference type="ARBA" id="ARBA00022448"/>
    </source>
</evidence>
<dbReference type="InterPro" id="IPR008379">
    <property type="entry name" value="Band_4.1_C"/>
</dbReference>
<feature type="compositionally biased region" description="Polar residues" evidence="17">
    <location>
        <begin position="40"/>
        <end position="57"/>
    </location>
</feature>
<dbReference type="InterPro" id="IPR007477">
    <property type="entry name" value="SAB_dom"/>
</dbReference>
<dbReference type="InterPro" id="IPR019749">
    <property type="entry name" value="Band_41_domain"/>
</dbReference>
<dbReference type="PRINTS" id="PR00935">
    <property type="entry name" value="BAND41"/>
</dbReference>
<dbReference type="GO" id="GO:0005516">
    <property type="term" value="F:calmodulin binding"/>
    <property type="evidence" value="ECO:0007669"/>
    <property type="project" value="UniProtKB-KW"/>
</dbReference>
<feature type="compositionally biased region" description="Basic and acidic residues" evidence="17">
    <location>
        <begin position="578"/>
        <end position="617"/>
    </location>
</feature>
<evidence type="ECO:0000313" key="19">
    <source>
        <dbReference type="Proteomes" id="UP000504627"/>
    </source>
</evidence>
<feature type="compositionally biased region" description="Polar residues" evidence="17">
    <location>
        <begin position="144"/>
        <end position="153"/>
    </location>
</feature>
<sequence>MTTEKSPAADADSSDQQQAKEEEGAAEAQKQEASLEEGAQPTSEGQGQKQKASNGDTPTHEEQSKKERRTSEGRGLSRLFSSFLRRPKSQVSEEEKDTDAPKEAGGDQKGAGLGASPDEDILVKAPIAAPEPELKTDPSLDLHSLSSAETQPAQEERRDEQEPEGKDPEDKEEGEAKEECAKPEPKPETPETKADKDLKAAQKAVKRHRNMYCKVVLLDDTIFECAVDKHAKGQELLKKVCDHLNLLEEDYFGLAIWDTPTSRTWLDPAKEIKKQVHGGPWDFTFNVKFYPPDPAQLTEDITRYYLCLQLRQDILTGRLPCSFATLALLGSYTVQSELGDYDPELHGPDYITEFKLAPNQTKELEEKVVELHKTYRSMTPAQADLEFLENAKKLSMYGVDLHQAKDLEGVDITLGVCSSGLLVYKDKLRINRFPWPKVLKISYKRSSFFIKIRPGEQEQYESTIGFKLPSYRAAKKLWKVCVEHHTFFRLTSTEAIPKSRFLALGSKFRYSGRTQAQTRQASALIDRPAPQFERTASKRASRSLDGAVAVITPERSPRPTSAPAIAQSHPAEPAPAKPDVKDAATSKMGKETAKADVRREEFPPEKAKAEPADASKVRKTHIEVTVPTTNGAQPQQQPAEKEEELIRMRKKRSKRLDGENIYIRHSNLMLEDLDKPQEEIKKHHANISELKKNFMESVPEPRPSEWDKRLSTHSPFRTLNVNGQIPTGADGVKKVTVLSSERQPPLVKTQTVTISDVSSAIKSEIPTKEVPIVHTETKTITYEAAQTDGGNGDLDPGILLTAQTITSETTSSTTTTQITKTVKGGISETRIEKRIVITGDADVDHDQVLAQAIKAAKEQHPDMSVTKVVVHQETEIAEE</sequence>
<dbReference type="GO" id="GO:0005856">
    <property type="term" value="C:cytoskeleton"/>
    <property type="evidence" value="ECO:0007669"/>
    <property type="project" value="UniProtKB-SubCell"/>
</dbReference>
<dbReference type="SMART" id="SM01195">
    <property type="entry name" value="FA"/>
    <property type="match status" value="1"/>
</dbReference>
<dbReference type="InterPro" id="IPR029071">
    <property type="entry name" value="Ubiquitin-like_domsf"/>
</dbReference>